<sequence>MKPDIIVRTPSQKLALRLPVRALWVLLGMMIALLFIIGLSLMLGSYPLSASQVLDILWQRPADETGTTIVWEFRFPRVLVSIMVGALLGLSGATLQNITRNPLADPSLVGVSQGAGFAVVALTVLMPELGYYYRPLYAFGGALVVAIIIQWISAGRTGSSTMRFILTGVGVAAFISAGTSALLTYGDINRATAALGWLAGSVHASNWQDVWLTSACLFALLPILMWASRPMAAMRMGPDTATGLGVNVSIARWGLIMLSVALAAFAVAAVGPLGFVGLVAPHVTRRLTHSGVGVHLLITAAIGGLLVAVADLFGRTAFAPVQIPAGLVTAIIGVPLFVWLIMRQQARTEL</sequence>
<evidence type="ECO:0000256" key="7">
    <source>
        <dbReference type="ARBA" id="ARBA00023136"/>
    </source>
</evidence>
<dbReference type="AlphaFoldDB" id="A0A4R6VZM3"/>
<protein>
    <submittedName>
        <fullName evidence="9">Iron complex transport system permease protein</fullName>
    </submittedName>
</protein>
<feature type="transmembrane region" description="Helical" evidence="8">
    <location>
        <begin position="210"/>
        <end position="227"/>
    </location>
</feature>
<feature type="transmembrane region" description="Helical" evidence="8">
    <location>
        <begin position="132"/>
        <end position="152"/>
    </location>
</feature>
<feature type="transmembrane region" description="Helical" evidence="8">
    <location>
        <begin position="78"/>
        <end position="95"/>
    </location>
</feature>
<dbReference type="InterPro" id="IPR037294">
    <property type="entry name" value="ABC_BtuC-like"/>
</dbReference>
<feature type="transmembrane region" description="Helical" evidence="8">
    <location>
        <begin position="255"/>
        <end position="280"/>
    </location>
</feature>
<evidence type="ECO:0000256" key="2">
    <source>
        <dbReference type="ARBA" id="ARBA00007935"/>
    </source>
</evidence>
<evidence type="ECO:0000256" key="3">
    <source>
        <dbReference type="ARBA" id="ARBA00022448"/>
    </source>
</evidence>
<feature type="transmembrane region" description="Helical" evidence="8">
    <location>
        <begin position="107"/>
        <end position="126"/>
    </location>
</feature>
<keyword evidence="6 8" id="KW-1133">Transmembrane helix</keyword>
<comment type="subcellular location">
    <subcellularLocation>
        <location evidence="1">Cell membrane</location>
        <topology evidence="1">Multi-pass membrane protein</topology>
    </subcellularLocation>
</comment>
<evidence type="ECO:0000313" key="10">
    <source>
        <dbReference type="Proteomes" id="UP000295391"/>
    </source>
</evidence>
<evidence type="ECO:0000256" key="1">
    <source>
        <dbReference type="ARBA" id="ARBA00004651"/>
    </source>
</evidence>
<keyword evidence="3" id="KW-0813">Transport</keyword>
<dbReference type="GO" id="GO:0022857">
    <property type="term" value="F:transmembrane transporter activity"/>
    <property type="evidence" value="ECO:0007669"/>
    <property type="project" value="InterPro"/>
</dbReference>
<feature type="transmembrane region" description="Helical" evidence="8">
    <location>
        <begin position="21"/>
        <end position="43"/>
    </location>
</feature>
<dbReference type="OrthoDB" id="9811721at2"/>
<feature type="transmembrane region" description="Helical" evidence="8">
    <location>
        <begin position="164"/>
        <end position="185"/>
    </location>
</feature>
<dbReference type="GO" id="GO:0005886">
    <property type="term" value="C:plasma membrane"/>
    <property type="evidence" value="ECO:0007669"/>
    <property type="project" value="UniProtKB-SubCell"/>
</dbReference>
<evidence type="ECO:0000256" key="5">
    <source>
        <dbReference type="ARBA" id="ARBA00022692"/>
    </source>
</evidence>
<reference evidence="9 10" key="1">
    <citation type="submission" date="2019-03" db="EMBL/GenBank/DDBJ databases">
        <title>Genomic Encyclopedia of Type Strains, Phase III (KMG-III): the genomes of soil and plant-associated and newly described type strains.</title>
        <authorList>
            <person name="Whitman W."/>
        </authorList>
    </citation>
    <scope>NUCLEOTIDE SEQUENCE [LARGE SCALE GENOMIC DNA]</scope>
    <source>
        <strain evidence="9 10">CGMCC 1.7002</strain>
    </source>
</reference>
<dbReference type="Gene3D" id="1.10.3470.10">
    <property type="entry name" value="ABC transporter involved in vitamin B12 uptake, BtuC"/>
    <property type="match status" value="1"/>
</dbReference>
<evidence type="ECO:0000256" key="6">
    <source>
        <dbReference type="ARBA" id="ARBA00022989"/>
    </source>
</evidence>
<dbReference type="Proteomes" id="UP000295391">
    <property type="component" value="Unassembled WGS sequence"/>
</dbReference>
<feature type="transmembrane region" description="Helical" evidence="8">
    <location>
        <begin position="292"/>
        <end position="313"/>
    </location>
</feature>
<gene>
    <name evidence="9" type="ORF">ATL17_0080</name>
</gene>
<evidence type="ECO:0000256" key="4">
    <source>
        <dbReference type="ARBA" id="ARBA00022475"/>
    </source>
</evidence>
<dbReference type="Pfam" id="PF01032">
    <property type="entry name" value="FecCD"/>
    <property type="match status" value="1"/>
</dbReference>
<name>A0A4R6VZM3_9HYPH</name>
<keyword evidence="7 8" id="KW-0472">Membrane</keyword>
<dbReference type="CDD" id="cd06550">
    <property type="entry name" value="TM_ABC_iron-siderophores_like"/>
    <property type="match status" value="1"/>
</dbReference>
<comment type="similarity">
    <text evidence="2">Belongs to the binding-protein-dependent transport system permease family. FecCD subfamily.</text>
</comment>
<dbReference type="RefSeq" id="WP_133570814.1">
    <property type="nucleotide sequence ID" value="NZ_SNYR01000001.1"/>
</dbReference>
<dbReference type="PANTHER" id="PTHR30472">
    <property type="entry name" value="FERRIC ENTEROBACTIN TRANSPORT SYSTEM PERMEASE PROTEIN"/>
    <property type="match status" value="1"/>
</dbReference>
<dbReference type="FunFam" id="1.10.3470.10:FF:000001">
    <property type="entry name" value="Vitamin B12 ABC transporter permease BtuC"/>
    <property type="match status" value="1"/>
</dbReference>
<dbReference type="EMBL" id="SNYR01000001">
    <property type="protein sequence ID" value="TDQ66095.1"/>
    <property type="molecule type" value="Genomic_DNA"/>
</dbReference>
<organism evidence="9 10">
    <name type="scientific">Maritalea mobilis</name>
    <dbReference type="NCBI Taxonomy" id="483324"/>
    <lineage>
        <taxon>Bacteria</taxon>
        <taxon>Pseudomonadati</taxon>
        <taxon>Pseudomonadota</taxon>
        <taxon>Alphaproteobacteria</taxon>
        <taxon>Hyphomicrobiales</taxon>
        <taxon>Devosiaceae</taxon>
        <taxon>Maritalea</taxon>
    </lineage>
</organism>
<dbReference type="GO" id="GO:0033214">
    <property type="term" value="P:siderophore-iron import into cell"/>
    <property type="evidence" value="ECO:0007669"/>
    <property type="project" value="TreeGrafter"/>
</dbReference>
<proteinExistence type="inferred from homology"/>
<evidence type="ECO:0000313" key="9">
    <source>
        <dbReference type="EMBL" id="TDQ66095.1"/>
    </source>
</evidence>
<keyword evidence="10" id="KW-1185">Reference proteome</keyword>
<accession>A0A4R6VZM3</accession>
<comment type="caution">
    <text evidence="9">The sequence shown here is derived from an EMBL/GenBank/DDBJ whole genome shotgun (WGS) entry which is preliminary data.</text>
</comment>
<feature type="transmembrane region" description="Helical" evidence="8">
    <location>
        <begin position="325"/>
        <end position="342"/>
    </location>
</feature>
<dbReference type="InterPro" id="IPR000522">
    <property type="entry name" value="ABC_transptr_permease_BtuC"/>
</dbReference>
<keyword evidence="5 8" id="KW-0812">Transmembrane</keyword>
<dbReference type="SUPFAM" id="SSF81345">
    <property type="entry name" value="ABC transporter involved in vitamin B12 uptake, BtuC"/>
    <property type="match status" value="1"/>
</dbReference>
<dbReference type="PANTHER" id="PTHR30472:SF24">
    <property type="entry name" value="FERRIC ENTEROBACTIN TRANSPORT SYSTEM PERMEASE PROTEIN FEPG"/>
    <property type="match status" value="1"/>
</dbReference>
<evidence type="ECO:0000256" key="8">
    <source>
        <dbReference type="SAM" id="Phobius"/>
    </source>
</evidence>
<keyword evidence="4" id="KW-1003">Cell membrane</keyword>